<dbReference type="Proteomes" id="UP000256964">
    <property type="component" value="Unassembled WGS sequence"/>
</dbReference>
<evidence type="ECO:0000313" key="3">
    <source>
        <dbReference type="Proteomes" id="UP000256964"/>
    </source>
</evidence>
<sequence>MSTRVFSGKPLKLQRKLTQRTSTRMLTGPTTRRQTISLQSKRPCSSVHAPEDVEERGPGRVRFAHMKWNFANP</sequence>
<dbReference type="EMBL" id="KZ857492">
    <property type="protein sequence ID" value="RDX42142.1"/>
    <property type="molecule type" value="Genomic_DNA"/>
</dbReference>
<evidence type="ECO:0000313" key="2">
    <source>
        <dbReference type="EMBL" id="RDX42142.1"/>
    </source>
</evidence>
<feature type="compositionally biased region" description="Polar residues" evidence="1">
    <location>
        <begin position="29"/>
        <end position="43"/>
    </location>
</feature>
<reference evidence="2 3" key="1">
    <citation type="journal article" date="2018" name="Biotechnol. Biofuels">
        <title>Integrative visual omics of the white-rot fungus Polyporus brumalis exposes the biotechnological potential of its oxidative enzymes for delignifying raw plant biomass.</title>
        <authorList>
            <person name="Miyauchi S."/>
            <person name="Rancon A."/>
            <person name="Drula E."/>
            <person name="Hage H."/>
            <person name="Chaduli D."/>
            <person name="Favel A."/>
            <person name="Grisel S."/>
            <person name="Henrissat B."/>
            <person name="Herpoel-Gimbert I."/>
            <person name="Ruiz-Duenas F.J."/>
            <person name="Chevret D."/>
            <person name="Hainaut M."/>
            <person name="Lin J."/>
            <person name="Wang M."/>
            <person name="Pangilinan J."/>
            <person name="Lipzen A."/>
            <person name="Lesage-Meessen L."/>
            <person name="Navarro D."/>
            <person name="Riley R."/>
            <person name="Grigoriev I.V."/>
            <person name="Zhou S."/>
            <person name="Raouche S."/>
            <person name="Rosso M.N."/>
        </authorList>
    </citation>
    <scope>NUCLEOTIDE SEQUENCE [LARGE SCALE GENOMIC DNA]</scope>
    <source>
        <strain evidence="2 3">BRFM 1820</strain>
    </source>
</reference>
<keyword evidence="3" id="KW-1185">Reference proteome</keyword>
<gene>
    <name evidence="2" type="ORF">OH76DRAFT_143967</name>
</gene>
<name>A0A371CPG0_9APHY</name>
<protein>
    <submittedName>
        <fullName evidence="2">Uncharacterized protein</fullName>
    </submittedName>
</protein>
<feature type="region of interest" description="Disordered" evidence="1">
    <location>
        <begin position="29"/>
        <end position="58"/>
    </location>
</feature>
<organism evidence="2 3">
    <name type="scientific">Lentinus brumalis</name>
    <dbReference type="NCBI Taxonomy" id="2498619"/>
    <lineage>
        <taxon>Eukaryota</taxon>
        <taxon>Fungi</taxon>
        <taxon>Dikarya</taxon>
        <taxon>Basidiomycota</taxon>
        <taxon>Agaricomycotina</taxon>
        <taxon>Agaricomycetes</taxon>
        <taxon>Polyporales</taxon>
        <taxon>Polyporaceae</taxon>
        <taxon>Lentinus</taxon>
    </lineage>
</organism>
<accession>A0A371CPG0</accession>
<evidence type="ECO:0000256" key="1">
    <source>
        <dbReference type="SAM" id="MobiDB-lite"/>
    </source>
</evidence>
<feature type="compositionally biased region" description="Basic and acidic residues" evidence="1">
    <location>
        <begin position="49"/>
        <end position="58"/>
    </location>
</feature>
<proteinExistence type="predicted"/>
<dbReference type="AlphaFoldDB" id="A0A371CPG0"/>